<dbReference type="Proteomes" id="UP000307706">
    <property type="component" value="Unassembled WGS sequence"/>
</dbReference>
<gene>
    <name evidence="1" type="ORF">CWB96_22705</name>
</gene>
<dbReference type="AlphaFoldDB" id="A0A5S3XCU3"/>
<proteinExistence type="predicted"/>
<reference evidence="2" key="2">
    <citation type="submission" date="2019-06" db="EMBL/GenBank/DDBJ databases">
        <title>Co-occurence of chitin degradation, pigmentation and bioactivity in marine Pseudoalteromonas.</title>
        <authorList>
            <person name="Sonnenschein E.C."/>
            <person name="Bech P.K."/>
        </authorList>
    </citation>
    <scope>NUCLEOTIDE SEQUENCE [LARGE SCALE GENOMIC DNA]</scope>
    <source>
        <strain evidence="2">S2231</strain>
    </source>
</reference>
<protein>
    <submittedName>
        <fullName evidence="1">Alpha/beta hydrolase</fullName>
    </submittedName>
</protein>
<dbReference type="GO" id="GO:0016787">
    <property type="term" value="F:hydrolase activity"/>
    <property type="evidence" value="ECO:0007669"/>
    <property type="project" value="UniProtKB-KW"/>
</dbReference>
<accession>A0A5S3XCU3</accession>
<keyword evidence="1" id="KW-0378">Hydrolase</keyword>
<sequence length="29" mass="3194">VIYSQSEKPDLHISAPDLIVKSIKDLVGK</sequence>
<dbReference type="EMBL" id="PNCL01000247">
    <property type="protein sequence ID" value="TMP50866.1"/>
    <property type="molecule type" value="Genomic_DNA"/>
</dbReference>
<evidence type="ECO:0000313" key="1">
    <source>
        <dbReference type="EMBL" id="TMP50866.1"/>
    </source>
</evidence>
<evidence type="ECO:0000313" key="2">
    <source>
        <dbReference type="Proteomes" id="UP000307706"/>
    </source>
</evidence>
<name>A0A5S3XCU3_9GAMM</name>
<reference evidence="1 2" key="1">
    <citation type="submission" date="2017-12" db="EMBL/GenBank/DDBJ databases">
        <authorList>
            <person name="Paulsen S."/>
            <person name="Gram L.K."/>
        </authorList>
    </citation>
    <scope>NUCLEOTIDE SEQUENCE [LARGE SCALE GENOMIC DNA]</scope>
    <source>
        <strain evidence="1 2">S2231</strain>
    </source>
</reference>
<organism evidence="1 2">
    <name type="scientific">Pseudoalteromonas citrea</name>
    <dbReference type="NCBI Taxonomy" id="43655"/>
    <lineage>
        <taxon>Bacteria</taxon>
        <taxon>Pseudomonadati</taxon>
        <taxon>Pseudomonadota</taxon>
        <taxon>Gammaproteobacteria</taxon>
        <taxon>Alteromonadales</taxon>
        <taxon>Pseudoalteromonadaceae</taxon>
        <taxon>Pseudoalteromonas</taxon>
    </lineage>
</organism>
<comment type="caution">
    <text evidence="1">The sequence shown here is derived from an EMBL/GenBank/DDBJ whole genome shotgun (WGS) entry which is preliminary data.</text>
</comment>
<feature type="non-terminal residue" evidence="1">
    <location>
        <position position="1"/>
    </location>
</feature>